<feature type="region of interest" description="Disordered" evidence="1">
    <location>
        <begin position="1"/>
        <end position="24"/>
    </location>
</feature>
<protein>
    <submittedName>
        <fullName evidence="2">Uncharacterized protein</fullName>
    </submittedName>
</protein>
<name>A0AA40EDP5_9PEZI</name>
<sequence length="229" mass="24755">MCVWGGGVRQGSAPGLDPSKPTLQASGPLGLWASLRGSRDADLELQVDGTRDGQALEWAIGRLTTRPQNQQHNAQSTPNTRVGEHCLGSLCCLFATRSDGPNNGLSIRGPINTASFFPAMAGQFCSRCQNTEISNLRLKMARPEPRRPRGVRHHRSEPIRAHQNIRAASSHYQPDHRHLSPPRPSVWDAQSPSKPTSPLLANGRLALAGCGGSALPWSRSMASTRHLGQ</sequence>
<organism evidence="2 3">
    <name type="scientific">Lasiosphaeris hirsuta</name>
    <dbReference type="NCBI Taxonomy" id="260670"/>
    <lineage>
        <taxon>Eukaryota</taxon>
        <taxon>Fungi</taxon>
        <taxon>Dikarya</taxon>
        <taxon>Ascomycota</taxon>
        <taxon>Pezizomycotina</taxon>
        <taxon>Sordariomycetes</taxon>
        <taxon>Sordariomycetidae</taxon>
        <taxon>Sordariales</taxon>
        <taxon>Lasiosphaeriaceae</taxon>
        <taxon>Lasiosphaeris</taxon>
    </lineage>
</organism>
<dbReference type="AlphaFoldDB" id="A0AA40EDP5"/>
<evidence type="ECO:0000313" key="3">
    <source>
        <dbReference type="Proteomes" id="UP001172102"/>
    </source>
</evidence>
<dbReference type="EMBL" id="JAUKUA010000001">
    <property type="protein sequence ID" value="KAK0731538.1"/>
    <property type="molecule type" value="Genomic_DNA"/>
</dbReference>
<dbReference type="Proteomes" id="UP001172102">
    <property type="component" value="Unassembled WGS sequence"/>
</dbReference>
<accession>A0AA40EDP5</accession>
<proteinExistence type="predicted"/>
<feature type="region of interest" description="Disordered" evidence="1">
    <location>
        <begin position="144"/>
        <end position="200"/>
    </location>
</feature>
<gene>
    <name evidence="2" type="ORF">B0H67DRAFT_77772</name>
</gene>
<comment type="caution">
    <text evidence="2">The sequence shown here is derived from an EMBL/GenBank/DDBJ whole genome shotgun (WGS) entry which is preliminary data.</text>
</comment>
<keyword evidence="3" id="KW-1185">Reference proteome</keyword>
<evidence type="ECO:0000256" key="1">
    <source>
        <dbReference type="SAM" id="MobiDB-lite"/>
    </source>
</evidence>
<evidence type="ECO:0000313" key="2">
    <source>
        <dbReference type="EMBL" id="KAK0731538.1"/>
    </source>
</evidence>
<reference evidence="2" key="1">
    <citation type="submission" date="2023-06" db="EMBL/GenBank/DDBJ databases">
        <title>Genome-scale phylogeny and comparative genomics of the fungal order Sordariales.</title>
        <authorList>
            <consortium name="Lawrence Berkeley National Laboratory"/>
            <person name="Hensen N."/>
            <person name="Bonometti L."/>
            <person name="Westerberg I."/>
            <person name="Brannstrom I.O."/>
            <person name="Guillou S."/>
            <person name="Cros-Aarteil S."/>
            <person name="Calhoun S."/>
            <person name="Haridas S."/>
            <person name="Kuo A."/>
            <person name="Mondo S."/>
            <person name="Pangilinan J."/>
            <person name="Riley R."/>
            <person name="Labutti K."/>
            <person name="Andreopoulos B."/>
            <person name="Lipzen A."/>
            <person name="Chen C."/>
            <person name="Yanf M."/>
            <person name="Daum C."/>
            <person name="Ng V."/>
            <person name="Clum A."/>
            <person name="Steindorff A."/>
            <person name="Ohm R."/>
            <person name="Martin F."/>
            <person name="Silar P."/>
            <person name="Natvig D."/>
            <person name="Lalanne C."/>
            <person name="Gautier V."/>
            <person name="Ament-Velasquez S.L."/>
            <person name="Kruys A."/>
            <person name="Hutchinson M.I."/>
            <person name="Powell A.J."/>
            <person name="Barry K."/>
            <person name="Miller A.N."/>
            <person name="Grigoriev I.V."/>
            <person name="Debuchy R."/>
            <person name="Gladieux P."/>
            <person name="Thoren M.H."/>
            <person name="Johannesson H."/>
        </authorList>
    </citation>
    <scope>NUCLEOTIDE SEQUENCE</scope>
    <source>
        <strain evidence="2">SMH4607-1</strain>
    </source>
</reference>